<name>A0ABR1SX83_9PEZI</name>
<evidence type="ECO:0000313" key="1">
    <source>
        <dbReference type="EMBL" id="KAK8038300.1"/>
    </source>
</evidence>
<protein>
    <submittedName>
        <fullName evidence="1">Uncharacterized protein</fullName>
    </submittedName>
</protein>
<evidence type="ECO:0000313" key="2">
    <source>
        <dbReference type="Proteomes" id="UP001480595"/>
    </source>
</evidence>
<dbReference type="GeneID" id="92099539"/>
<dbReference type="EMBL" id="JAQQWL010000016">
    <property type="protein sequence ID" value="KAK8038300.1"/>
    <property type="molecule type" value="Genomic_DNA"/>
</dbReference>
<keyword evidence="2" id="KW-1185">Reference proteome</keyword>
<accession>A0ABR1SX83</accession>
<gene>
    <name evidence="1" type="ORF">PG994_015067</name>
</gene>
<reference evidence="1 2" key="1">
    <citation type="submission" date="2023-01" db="EMBL/GenBank/DDBJ databases">
        <title>Analysis of 21 Apiospora genomes using comparative genomics revels a genus with tremendous synthesis potential of carbohydrate active enzymes and secondary metabolites.</title>
        <authorList>
            <person name="Sorensen T."/>
        </authorList>
    </citation>
    <scope>NUCLEOTIDE SEQUENCE [LARGE SCALE GENOMIC DNA]</scope>
    <source>
        <strain evidence="1 2">CBS 135458</strain>
    </source>
</reference>
<dbReference type="RefSeq" id="XP_066708152.1">
    <property type="nucleotide sequence ID" value="XM_066866476.1"/>
</dbReference>
<sequence>MAIGIGNAHVTAGPLSRWSRYPERFGVHSGRDSDPTIHRKTRRFAARAGLVDLGGHRCRSRDWCHSFGSRRLLGDEEAPKEQGEL</sequence>
<proteinExistence type="predicted"/>
<organism evidence="1 2">
    <name type="scientific">Apiospora phragmitis</name>
    <dbReference type="NCBI Taxonomy" id="2905665"/>
    <lineage>
        <taxon>Eukaryota</taxon>
        <taxon>Fungi</taxon>
        <taxon>Dikarya</taxon>
        <taxon>Ascomycota</taxon>
        <taxon>Pezizomycotina</taxon>
        <taxon>Sordariomycetes</taxon>
        <taxon>Xylariomycetidae</taxon>
        <taxon>Amphisphaeriales</taxon>
        <taxon>Apiosporaceae</taxon>
        <taxon>Apiospora</taxon>
    </lineage>
</organism>
<dbReference type="Proteomes" id="UP001480595">
    <property type="component" value="Unassembled WGS sequence"/>
</dbReference>
<comment type="caution">
    <text evidence="1">The sequence shown here is derived from an EMBL/GenBank/DDBJ whole genome shotgun (WGS) entry which is preliminary data.</text>
</comment>